<gene>
    <name evidence="1" type="ORF">PI95_010725</name>
</gene>
<dbReference type="RefSeq" id="WP_163518783.1">
    <property type="nucleotide sequence ID" value="NZ_JTCM02000017.1"/>
</dbReference>
<evidence type="ECO:0000313" key="1">
    <source>
        <dbReference type="EMBL" id="NEU73019.1"/>
    </source>
</evidence>
<comment type="caution">
    <text evidence="1">The sequence shown here is derived from an EMBL/GenBank/DDBJ whole genome shotgun (WGS) entry which is preliminary data.</text>
</comment>
<accession>A0A846H8K2</accession>
<dbReference type="AlphaFoldDB" id="A0A846H8K2"/>
<protein>
    <submittedName>
        <fullName evidence="1">Uncharacterized protein</fullName>
    </submittedName>
</protein>
<dbReference type="EMBL" id="JTCM02000017">
    <property type="protein sequence ID" value="NEU73019.1"/>
    <property type="molecule type" value="Genomic_DNA"/>
</dbReference>
<sequence>MIISDLNYLEATEGSAVVGGINFGKEKSYVYATEYVKIKKDIDAKADVKGNIATAEAEAYGNNTLTQTFAFTTGYSSSSTSVAVTD</sequence>
<dbReference type="Proteomes" id="UP000031549">
    <property type="component" value="Unassembled WGS sequence"/>
</dbReference>
<organism evidence="1 2">
    <name type="scientific">Hassallia byssoidea VB512170</name>
    <dbReference type="NCBI Taxonomy" id="1304833"/>
    <lineage>
        <taxon>Bacteria</taxon>
        <taxon>Bacillati</taxon>
        <taxon>Cyanobacteriota</taxon>
        <taxon>Cyanophyceae</taxon>
        <taxon>Nostocales</taxon>
        <taxon>Tolypothrichaceae</taxon>
        <taxon>Hassallia</taxon>
    </lineage>
</organism>
<reference evidence="1 2" key="1">
    <citation type="journal article" date="2015" name="Genome Announc.">
        <title>Draft Genome Sequence of Cyanobacterium Hassallia byssoidea Strain VB512170, Isolated from Monuments in India.</title>
        <authorList>
            <person name="Singh D."/>
            <person name="Chandrababunaidu M.M."/>
            <person name="Panda A."/>
            <person name="Sen D."/>
            <person name="Bhattacharyya S."/>
            <person name="Adhikary S.P."/>
            <person name="Tripathy S."/>
        </authorList>
    </citation>
    <scope>NUCLEOTIDE SEQUENCE [LARGE SCALE GENOMIC DNA]</scope>
    <source>
        <strain evidence="1 2">VB512170</strain>
    </source>
</reference>
<evidence type="ECO:0000313" key="2">
    <source>
        <dbReference type="Proteomes" id="UP000031549"/>
    </source>
</evidence>
<keyword evidence="2" id="KW-1185">Reference proteome</keyword>
<name>A0A846H8K2_9CYAN</name>
<proteinExistence type="predicted"/>